<reference evidence="1 2" key="1">
    <citation type="submission" date="2019-10" db="EMBL/GenBank/DDBJ databases">
        <title>Description of Paenibacillus humi sp. nov.</title>
        <authorList>
            <person name="Carlier A."/>
            <person name="Qi S."/>
        </authorList>
    </citation>
    <scope>NUCLEOTIDE SEQUENCE [LARGE SCALE GENOMIC DNA]</scope>
    <source>
        <strain evidence="1 2">LMG 31461</strain>
    </source>
</reference>
<keyword evidence="2" id="KW-1185">Reference proteome</keyword>
<dbReference type="EMBL" id="WHNY01000050">
    <property type="protein sequence ID" value="NOU65600.1"/>
    <property type="molecule type" value="Genomic_DNA"/>
</dbReference>
<dbReference type="Gene3D" id="2.60.40.10">
    <property type="entry name" value="Immunoglobulins"/>
    <property type="match status" value="2"/>
</dbReference>
<dbReference type="SUPFAM" id="SSF81296">
    <property type="entry name" value="E set domains"/>
    <property type="match status" value="2"/>
</dbReference>
<accession>A0ABX1XCF5</accession>
<evidence type="ECO:0000313" key="1">
    <source>
        <dbReference type="EMBL" id="NOU65600.1"/>
    </source>
</evidence>
<comment type="caution">
    <text evidence="1">The sequence shown here is derived from an EMBL/GenBank/DDBJ whole genome shotgun (WGS) entry which is preliminary data.</text>
</comment>
<proteinExistence type="predicted"/>
<evidence type="ECO:0008006" key="3">
    <source>
        <dbReference type="Google" id="ProtNLM"/>
    </source>
</evidence>
<dbReference type="InterPro" id="IPR013783">
    <property type="entry name" value="Ig-like_fold"/>
</dbReference>
<dbReference type="InterPro" id="IPR014756">
    <property type="entry name" value="Ig_E-set"/>
</dbReference>
<name>A0ABX1XCF5_9BACL</name>
<dbReference type="Proteomes" id="UP000653578">
    <property type="component" value="Unassembled WGS sequence"/>
</dbReference>
<gene>
    <name evidence="1" type="ORF">GC096_16320</name>
</gene>
<sequence>MNNIAAKSKAKPGTVVLSDDNGYDTGLLDGTYNVTMKLWHGENGRIYKLYENDVLIDTQILTDNSPNAQTVVSAVYGKMNGAYRYYAELTNSFGTTTSGIHVVTVTKAAPDKPVLSGDNWDGDGNFKVSMNMWWGTNGGAYHLYENGVLIYTEALTNHTSNAQSSVMTVTNRAIGNYEYRAELVNYAGATFSDKMIVNVTK</sequence>
<protein>
    <recommendedName>
        <fullName evidence="3">Chitinase A N-terminal domain-containing protein</fullName>
    </recommendedName>
</protein>
<evidence type="ECO:0000313" key="2">
    <source>
        <dbReference type="Proteomes" id="UP000653578"/>
    </source>
</evidence>
<organism evidence="1 2">
    <name type="scientific">Paenibacillus plantarum</name>
    <dbReference type="NCBI Taxonomy" id="2654975"/>
    <lineage>
        <taxon>Bacteria</taxon>
        <taxon>Bacillati</taxon>
        <taxon>Bacillota</taxon>
        <taxon>Bacilli</taxon>
        <taxon>Bacillales</taxon>
        <taxon>Paenibacillaceae</taxon>
        <taxon>Paenibacillus</taxon>
    </lineage>
</organism>